<comment type="subcellular location">
    <subcellularLocation>
        <location evidence="1">Cell membrane</location>
        <topology evidence="1">Multi-pass membrane protein</topology>
    </subcellularLocation>
</comment>
<keyword evidence="4" id="KW-1003">Cell membrane</keyword>
<keyword evidence="3" id="KW-0813">Transport</keyword>
<protein>
    <recommendedName>
        <fullName evidence="11">Permease</fullName>
    </recommendedName>
</protein>
<dbReference type="PANTHER" id="PTHR21716">
    <property type="entry name" value="TRANSMEMBRANE PROTEIN"/>
    <property type="match status" value="1"/>
</dbReference>
<comment type="similarity">
    <text evidence="2">Belongs to the autoinducer-2 exporter (AI-2E) (TC 2.A.86) family.</text>
</comment>
<dbReference type="Pfam" id="PF01594">
    <property type="entry name" value="AI-2E_transport"/>
    <property type="match status" value="1"/>
</dbReference>
<keyword evidence="7 8" id="KW-0472">Membrane</keyword>
<evidence type="ECO:0000256" key="4">
    <source>
        <dbReference type="ARBA" id="ARBA00022475"/>
    </source>
</evidence>
<accession>A0A0G0PY54</accession>
<evidence type="ECO:0000256" key="7">
    <source>
        <dbReference type="ARBA" id="ARBA00023136"/>
    </source>
</evidence>
<comment type="caution">
    <text evidence="9">The sequence shown here is derived from an EMBL/GenBank/DDBJ whole genome shotgun (WGS) entry which is preliminary data.</text>
</comment>
<keyword evidence="6 8" id="KW-1133">Transmembrane helix</keyword>
<keyword evidence="5 8" id="KW-0812">Transmembrane</keyword>
<evidence type="ECO:0000256" key="8">
    <source>
        <dbReference type="SAM" id="Phobius"/>
    </source>
</evidence>
<feature type="transmembrane region" description="Helical" evidence="8">
    <location>
        <begin position="107"/>
        <end position="128"/>
    </location>
</feature>
<evidence type="ECO:0000256" key="2">
    <source>
        <dbReference type="ARBA" id="ARBA00009773"/>
    </source>
</evidence>
<evidence type="ECO:0000256" key="1">
    <source>
        <dbReference type="ARBA" id="ARBA00004651"/>
    </source>
</evidence>
<sequence length="219" mass="23675">MLKVDLQVLTQQVGPLGENLFKVTLGIFSNILTLFTILVITFYFLLDRNHLEKFLNDVSGTEMASSISHILHKVEERLGGWVRSQLILALTIGLMSYIGLTLLRIDYALPLAIIAGSLEIVPIIGPIISAIPAILIGLTVSPLMGLATLALYFIIQQAEAHLIVPQVMKRAFGLPPVVTILVLMVGSRLDGIAGALFAVPVVLSIQTVISEIVKGKSEN</sequence>
<evidence type="ECO:0008006" key="11">
    <source>
        <dbReference type="Google" id="ProtNLM"/>
    </source>
</evidence>
<feature type="transmembrane region" description="Helical" evidence="8">
    <location>
        <begin position="192"/>
        <end position="213"/>
    </location>
</feature>
<feature type="transmembrane region" description="Helical" evidence="8">
    <location>
        <begin position="134"/>
        <end position="155"/>
    </location>
</feature>
<evidence type="ECO:0000256" key="3">
    <source>
        <dbReference type="ARBA" id="ARBA00022448"/>
    </source>
</evidence>
<feature type="transmembrane region" description="Helical" evidence="8">
    <location>
        <begin position="20"/>
        <end position="46"/>
    </location>
</feature>
<dbReference type="InterPro" id="IPR002549">
    <property type="entry name" value="AI-2E-like"/>
</dbReference>
<proteinExistence type="inferred from homology"/>
<dbReference type="AlphaFoldDB" id="A0A0G0PY54"/>
<feature type="transmembrane region" description="Helical" evidence="8">
    <location>
        <begin position="81"/>
        <end position="100"/>
    </location>
</feature>
<evidence type="ECO:0000313" key="10">
    <source>
        <dbReference type="Proteomes" id="UP000034539"/>
    </source>
</evidence>
<dbReference type="GO" id="GO:0005886">
    <property type="term" value="C:plasma membrane"/>
    <property type="evidence" value="ECO:0007669"/>
    <property type="project" value="UniProtKB-SubCell"/>
</dbReference>
<evidence type="ECO:0000256" key="5">
    <source>
        <dbReference type="ARBA" id="ARBA00022692"/>
    </source>
</evidence>
<dbReference type="PANTHER" id="PTHR21716:SF53">
    <property type="entry name" value="PERMEASE PERM-RELATED"/>
    <property type="match status" value="1"/>
</dbReference>
<gene>
    <name evidence="9" type="ORF">UT63_C0024G0006</name>
</gene>
<reference evidence="9 10" key="1">
    <citation type="journal article" date="2015" name="Nature">
        <title>rRNA introns, odd ribosomes, and small enigmatic genomes across a large radiation of phyla.</title>
        <authorList>
            <person name="Brown C.T."/>
            <person name="Hug L.A."/>
            <person name="Thomas B.C."/>
            <person name="Sharon I."/>
            <person name="Castelle C.J."/>
            <person name="Singh A."/>
            <person name="Wilkins M.J."/>
            <person name="Williams K.H."/>
            <person name="Banfield J.F."/>
        </authorList>
    </citation>
    <scope>NUCLEOTIDE SEQUENCE [LARGE SCALE GENOMIC DNA]</scope>
</reference>
<organism evidence="9 10">
    <name type="scientific">Candidatus Gottesmanbacteria bacterium GW2011_GWC2_39_8</name>
    <dbReference type="NCBI Taxonomy" id="1618450"/>
    <lineage>
        <taxon>Bacteria</taxon>
        <taxon>Candidatus Gottesmaniibacteriota</taxon>
    </lineage>
</organism>
<evidence type="ECO:0000313" key="9">
    <source>
        <dbReference type="EMBL" id="KKR33074.1"/>
    </source>
</evidence>
<name>A0A0G0PY54_9BACT</name>
<evidence type="ECO:0000256" key="6">
    <source>
        <dbReference type="ARBA" id="ARBA00022989"/>
    </source>
</evidence>
<dbReference type="GO" id="GO:0055085">
    <property type="term" value="P:transmembrane transport"/>
    <property type="evidence" value="ECO:0007669"/>
    <property type="project" value="TreeGrafter"/>
</dbReference>
<dbReference type="EMBL" id="LBXN01000024">
    <property type="protein sequence ID" value="KKR33074.1"/>
    <property type="molecule type" value="Genomic_DNA"/>
</dbReference>
<dbReference type="Proteomes" id="UP000034539">
    <property type="component" value="Unassembled WGS sequence"/>
</dbReference>